<keyword evidence="5" id="KW-0479">Metal-binding</keyword>
<feature type="site" description="Catalytically relevant" evidence="6">
    <location>
        <position position="103"/>
    </location>
</feature>
<dbReference type="GO" id="GO:0019146">
    <property type="term" value="F:arabinose-5-phosphate isomerase activity"/>
    <property type="evidence" value="ECO:0007669"/>
    <property type="project" value="UniProtKB-EC"/>
</dbReference>
<keyword evidence="5" id="KW-0862">Zinc</keyword>
<dbReference type="PANTHER" id="PTHR42745">
    <property type="match status" value="1"/>
</dbReference>
<dbReference type="NCBIfam" id="TIGR00393">
    <property type="entry name" value="kpsF"/>
    <property type="match status" value="1"/>
</dbReference>
<dbReference type="CDD" id="cd04604">
    <property type="entry name" value="CBS_pair_SIS_assoc"/>
    <property type="match status" value="1"/>
</dbReference>
<dbReference type="InterPro" id="IPR035474">
    <property type="entry name" value="SIS_Kpsf"/>
</dbReference>
<evidence type="ECO:0000256" key="2">
    <source>
        <dbReference type="ARBA" id="ARBA00022737"/>
    </source>
</evidence>
<dbReference type="Proteomes" id="UP000019276">
    <property type="component" value="Unassembled WGS sequence"/>
</dbReference>
<feature type="domain" description="SIS" evidence="9">
    <location>
        <begin position="33"/>
        <end position="176"/>
    </location>
</feature>
<evidence type="ECO:0000256" key="5">
    <source>
        <dbReference type="PIRSR" id="PIRSR004692-2"/>
    </source>
</evidence>
<keyword evidence="4" id="KW-0413">Isomerase</keyword>
<dbReference type="SUPFAM" id="SSF53697">
    <property type="entry name" value="SIS domain"/>
    <property type="match status" value="1"/>
</dbReference>
<dbReference type="STRING" id="1328313.DS2_14204"/>
<evidence type="ECO:0000256" key="3">
    <source>
        <dbReference type="ARBA" id="ARBA00023122"/>
    </source>
</evidence>
<dbReference type="RefSeq" id="WP_035015491.1">
    <property type="nucleotide sequence ID" value="NZ_ARZY01000029.1"/>
</dbReference>
<gene>
    <name evidence="10" type="ORF">DS2_14204</name>
</gene>
<dbReference type="InterPro" id="IPR001347">
    <property type="entry name" value="SIS_dom"/>
</dbReference>
<feature type="domain" description="CBS" evidence="8">
    <location>
        <begin position="269"/>
        <end position="321"/>
    </location>
</feature>
<evidence type="ECO:0000313" key="11">
    <source>
        <dbReference type="Proteomes" id="UP000019276"/>
    </source>
</evidence>
<dbReference type="InterPro" id="IPR050986">
    <property type="entry name" value="GutQ/KpsF_isomerases"/>
</dbReference>
<dbReference type="PANTHER" id="PTHR42745:SF1">
    <property type="entry name" value="ARABINOSE 5-PHOSPHATE ISOMERASE KDSD"/>
    <property type="match status" value="1"/>
</dbReference>
<evidence type="ECO:0000259" key="8">
    <source>
        <dbReference type="PROSITE" id="PS51371"/>
    </source>
</evidence>
<comment type="catalytic activity">
    <reaction evidence="4">
        <text>D-arabinose 5-phosphate = D-ribulose 5-phosphate</text>
        <dbReference type="Rhea" id="RHEA:23104"/>
        <dbReference type="ChEBI" id="CHEBI:57693"/>
        <dbReference type="ChEBI" id="CHEBI:58121"/>
        <dbReference type="EC" id="5.3.1.13"/>
    </reaction>
</comment>
<dbReference type="Pfam" id="PF01380">
    <property type="entry name" value="SIS"/>
    <property type="match status" value="1"/>
</dbReference>
<proteinExistence type="inferred from homology"/>
<dbReference type="InterPro" id="IPR046342">
    <property type="entry name" value="CBS_dom_sf"/>
</dbReference>
<comment type="caution">
    <text evidence="10">The sequence shown here is derived from an EMBL/GenBank/DDBJ whole genome shotgun (WGS) entry which is preliminary data.</text>
</comment>
<accession>W7QMI5</accession>
<feature type="site" description="Catalytically relevant" evidence="6">
    <location>
        <position position="51"/>
    </location>
</feature>
<keyword evidence="2" id="KW-0677">Repeat</keyword>
<evidence type="ECO:0000256" key="1">
    <source>
        <dbReference type="ARBA" id="ARBA00008165"/>
    </source>
</evidence>
<feature type="site" description="Catalytically relevant" evidence="6">
    <location>
        <position position="144"/>
    </location>
</feature>
<dbReference type="InterPro" id="IPR046348">
    <property type="entry name" value="SIS_dom_sf"/>
</dbReference>
<dbReference type="FunFam" id="3.40.50.10490:FF:000011">
    <property type="entry name" value="Arabinose 5-phosphate isomerase"/>
    <property type="match status" value="1"/>
</dbReference>
<dbReference type="AlphaFoldDB" id="W7QMI5"/>
<dbReference type="InterPro" id="IPR004800">
    <property type="entry name" value="KdsD/KpsF-type"/>
</dbReference>
<feature type="domain" description="CBS" evidence="8">
    <location>
        <begin position="202"/>
        <end position="260"/>
    </location>
</feature>
<feature type="site" description="Catalytically relevant" evidence="6">
    <location>
        <position position="185"/>
    </location>
</feature>
<dbReference type="CDD" id="cd05014">
    <property type="entry name" value="SIS_Kpsf"/>
    <property type="match status" value="1"/>
</dbReference>
<dbReference type="PIRSF" id="PIRSF004692">
    <property type="entry name" value="KdsD_KpsF"/>
    <property type="match status" value="1"/>
</dbReference>
<comment type="similarity">
    <text evidence="1 4">Belongs to the SIS family. GutQ/KpsF subfamily.</text>
</comment>
<dbReference type="Pfam" id="PF00571">
    <property type="entry name" value="CBS"/>
    <property type="match status" value="2"/>
</dbReference>
<dbReference type="eggNOG" id="COG0794">
    <property type="taxonomic scope" value="Bacteria"/>
</dbReference>
<organism evidence="10 11">
    <name type="scientific">Catenovulum agarivorans DS-2</name>
    <dbReference type="NCBI Taxonomy" id="1328313"/>
    <lineage>
        <taxon>Bacteria</taxon>
        <taxon>Pseudomonadati</taxon>
        <taxon>Pseudomonadota</taxon>
        <taxon>Gammaproteobacteria</taxon>
        <taxon>Alteromonadales</taxon>
        <taxon>Alteromonadaceae</taxon>
        <taxon>Catenovulum</taxon>
    </lineage>
</organism>
<evidence type="ECO:0000313" key="10">
    <source>
        <dbReference type="EMBL" id="EWH09133.1"/>
    </source>
</evidence>
<name>W7QMI5_9ALTE</name>
<evidence type="ECO:0000256" key="6">
    <source>
        <dbReference type="PIRSR" id="PIRSR004692-3"/>
    </source>
</evidence>
<dbReference type="Gene3D" id="3.40.50.10490">
    <property type="entry name" value="Glucose-6-phosphate isomerase like protein, domain 1"/>
    <property type="match status" value="1"/>
</dbReference>
<dbReference type="InterPro" id="IPR000644">
    <property type="entry name" value="CBS_dom"/>
</dbReference>
<dbReference type="GO" id="GO:0097367">
    <property type="term" value="F:carbohydrate derivative binding"/>
    <property type="evidence" value="ECO:0007669"/>
    <property type="project" value="InterPro"/>
</dbReference>
<dbReference type="OrthoDB" id="9762536at2"/>
<evidence type="ECO:0000259" key="9">
    <source>
        <dbReference type="PROSITE" id="PS51464"/>
    </source>
</evidence>
<keyword evidence="11" id="KW-1185">Reference proteome</keyword>
<evidence type="ECO:0000256" key="7">
    <source>
        <dbReference type="PROSITE-ProRule" id="PRU00703"/>
    </source>
</evidence>
<protein>
    <recommendedName>
        <fullName evidence="4">Arabinose 5-phosphate isomerase</fullName>
        <shortName evidence="4">API</shortName>
        <ecNumber evidence="4">5.3.1.13</ecNumber>
    </recommendedName>
</protein>
<dbReference type="GO" id="GO:0046872">
    <property type="term" value="F:metal ion binding"/>
    <property type="evidence" value="ECO:0007669"/>
    <property type="project" value="UniProtKB-KW"/>
</dbReference>
<dbReference type="GO" id="GO:0005975">
    <property type="term" value="P:carbohydrate metabolic process"/>
    <property type="evidence" value="ECO:0007669"/>
    <property type="project" value="InterPro"/>
</dbReference>
<reference evidence="10 11" key="1">
    <citation type="journal article" date="2014" name="Genome Announc.">
        <title>Draft Genome Sequence of the Agar-Degrading Bacterium Catenovulum sp. Strain DS-2, Isolated from Intestines of Haliotis diversicolor.</title>
        <authorList>
            <person name="Shan D."/>
            <person name="Li X."/>
            <person name="Gu Z."/>
            <person name="Wei G."/>
            <person name="Gao Z."/>
            <person name="Shao Z."/>
        </authorList>
    </citation>
    <scope>NUCLEOTIDE SEQUENCE [LARGE SCALE GENOMIC DNA]</scope>
    <source>
        <strain evidence="10 11">DS-2</strain>
    </source>
</reference>
<evidence type="ECO:0000256" key="4">
    <source>
        <dbReference type="PIRNR" id="PIRNR004692"/>
    </source>
</evidence>
<keyword evidence="3 7" id="KW-0129">CBS domain</keyword>
<dbReference type="PROSITE" id="PS51464">
    <property type="entry name" value="SIS"/>
    <property type="match status" value="1"/>
</dbReference>
<dbReference type="SMART" id="SM00116">
    <property type="entry name" value="CBS"/>
    <property type="match status" value="2"/>
</dbReference>
<dbReference type="GO" id="GO:1901135">
    <property type="term" value="P:carbohydrate derivative metabolic process"/>
    <property type="evidence" value="ECO:0007669"/>
    <property type="project" value="InterPro"/>
</dbReference>
<dbReference type="EMBL" id="ARZY01000029">
    <property type="protein sequence ID" value="EWH09133.1"/>
    <property type="molecule type" value="Genomic_DNA"/>
</dbReference>
<sequence length="321" mass="34152">MSDFLDSARRVIQIEQDALSKLLTDLDQNVELACQTLLDCQGKIVVTGIGKSGHVGRKIAATLASTGSPAFFVHPAEASHGDLGMISKQDVVLALSNSGESQELLTILPVIKRIGAKLISISANAQSSLAQYSDVHILVKVAQEACPLGLAPTASTTAALVMGDAIAVALLAARKFSAEDFAVSHPLGSLGRKLLLRVETLMHADDQLPIVAEHVTIAEALFEVSQKSLGFVAIVNAQGQLSGIYTDGDLRRTLDKRIDIHATPIWQVMTKNAITVTADMLAAEALKLMEEKKVNGFVVVDQNNRPTGAINLHDLLKAKVL</sequence>
<dbReference type="eggNOG" id="COG0517">
    <property type="taxonomic scope" value="Bacteria"/>
</dbReference>
<dbReference type="Gene3D" id="3.10.580.10">
    <property type="entry name" value="CBS-domain"/>
    <property type="match status" value="1"/>
</dbReference>
<dbReference type="PROSITE" id="PS51371">
    <property type="entry name" value="CBS"/>
    <property type="match status" value="2"/>
</dbReference>
<feature type="binding site" evidence="5">
    <location>
        <position position="74"/>
    </location>
    <ligand>
        <name>Zn(2+)</name>
        <dbReference type="ChEBI" id="CHEBI:29105"/>
    </ligand>
</feature>
<dbReference type="PATRIC" id="fig|1328313.3.peg.2897"/>
<dbReference type="EC" id="5.3.1.13" evidence="4"/>